<gene>
    <name evidence="5" type="ORF">FC46_GL000450</name>
</gene>
<protein>
    <submittedName>
        <fullName evidence="5">Transcription repressor of beta-galactosidasegene</fullName>
    </submittedName>
</protein>
<comment type="caution">
    <text evidence="5">The sequence shown here is derived from an EMBL/GenBank/DDBJ whole genome shotgun (WGS) entry which is preliminary data.</text>
</comment>
<dbReference type="RefSeq" id="WP_057798747.1">
    <property type="nucleotide sequence ID" value="NZ_AZFM01000016.1"/>
</dbReference>
<dbReference type="PANTHER" id="PTHR30146:SF149">
    <property type="entry name" value="HTH-TYPE TRANSCRIPTIONAL REGULATOR EBGR"/>
    <property type="match status" value="1"/>
</dbReference>
<dbReference type="CDD" id="cd01544">
    <property type="entry name" value="PBP1_GalR"/>
    <property type="match status" value="1"/>
</dbReference>
<evidence type="ECO:0000256" key="2">
    <source>
        <dbReference type="ARBA" id="ARBA00023125"/>
    </source>
</evidence>
<dbReference type="GO" id="GO:0003700">
    <property type="term" value="F:DNA-binding transcription factor activity"/>
    <property type="evidence" value="ECO:0007669"/>
    <property type="project" value="TreeGrafter"/>
</dbReference>
<dbReference type="InterPro" id="IPR000843">
    <property type="entry name" value="HTH_LacI"/>
</dbReference>
<dbReference type="InterPro" id="IPR028082">
    <property type="entry name" value="Peripla_BP_I"/>
</dbReference>
<dbReference type="Proteomes" id="UP000051036">
    <property type="component" value="Unassembled WGS sequence"/>
</dbReference>
<feature type="domain" description="HTH lacI-type" evidence="4">
    <location>
        <begin position="2"/>
        <end position="58"/>
    </location>
</feature>
<evidence type="ECO:0000313" key="6">
    <source>
        <dbReference type="Proteomes" id="UP000051036"/>
    </source>
</evidence>
<keyword evidence="6" id="KW-1185">Reference proteome</keyword>
<keyword evidence="2" id="KW-0238">DNA-binding</keyword>
<dbReference type="SUPFAM" id="SSF47413">
    <property type="entry name" value="lambda repressor-like DNA-binding domains"/>
    <property type="match status" value="1"/>
</dbReference>
<dbReference type="InterPro" id="IPR046335">
    <property type="entry name" value="LacI/GalR-like_sensor"/>
</dbReference>
<proteinExistence type="predicted"/>
<dbReference type="GO" id="GO:0000976">
    <property type="term" value="F:transcription cis-regulatory region binding"/>
    <property type="evidence" value="ECO:0007669"/>
    <property type="project" value="TreeGrafter"/>
</dbReference>
<sequence length="335" mass="38221">MTTIKEIALESGYSSATVSRLLNNDPDLSITAETKNKILEIANRLGYWKNHQQKQIKPTIALLYRAKHEEQLQDEYFTSLKHSLTETIKERSMKMETFYEVDELINKAHLYQGFIGVGSEPIENKKYEELYKVLPNGVFIDTNPNPELFDSIRPNLELTVRKAIDLFVKNKYKKIGFIGGFGPKHDHIQEKDPRAVAFENYIKMLQLDPSYLFVSGPFSVKNGYDLGKKVVRELNDDLPDAFLIASDTLSVGVLQAFNEEQINVPDDTAILSINNSSVAKYVSPPLSSYNIDQHEMIELALDTLNHLIINPKRARIDVKMNTKLVTRKSFIPEPE</sequence>
<accession>A0A0R1U9H8</accession>
<dbReference type="Pfam" id="PF13377">
    <property type="entry name" value="Peripla_BP_3"/>
    <property type="match status" value="1"/>
</dbReference>
<dbReference type="PANTHER" id="PTHR30146">
    <property type="entry name" value="LACI-RELATED TRANSCRIPTIONAL REPRESSOR"/>
    <property type="match status" value="1"/>
</dbReference>
<dbReference type="PATRIC" id="fig|1423763.3.peg.454"/>
<reference evidence="5 6" key="1">
    <citation type="journal article" date="2015" name="Genome Announc.">
        <title>Expanding the biotechnology potential of lactobacilli through comparative genomics of 213 strains and associated genera.</title>
        <authorList>
            <person name="Sun Z."/>
            <person name="Harris H.M."/>
            <person name="McCann A."/>
            <person name="Guo C."/>
            <person name="Argimon S."/>
            <person name="Zhang W."/>
            <person name="Yang X."/>
            <person name="Jeffery I.B."/>
            <person name="Cooney J.C."/>
            <person name="Kagawa T.F."/>
            <person name="Liu W."/>
            <person name="Song Y."/>
            <person name="Salvetti E."/>
            <person name="Wrobel A."/>
            <person name="Rasinkangas P."/>
            <person name="Parkhill J."/>
            <person name="Rea M.C."/>
            <person name="O'Sullivan O."/>
            <person name="Ritari J."/>
            <person name="Douillard F.P."/>
            <person name="Paul Ross R."/>
            <person name="Yang R."/>
            <person name="Briner A.E."/>
            <person name="Felis G.E."/>
            <person name="de Vos W.M."/>
            <person name="Barrangou R."/>
            <person name="Klaenhammer T.R."/>
            <person name="Caufield P.W."/>
            <person name="Cui Y."/>
            <person name="Zhang H."/>
            <person name="O'Toole P.W."/>
        </authorList>
    </citation>
    <scope>NUCLEOTIDE SEQUENCE [LARGE SCALE GENOMIC DNA]</scope>
    <source>
        <strain evidence="5 6">DSM 16043</strain>
    </source>
</reference>
<dbReference type="SUPFAM" id="SSF53822">
    <property type="entry name" value="Periplasmic binding protein-like I"/>
    <property type="match status" value="1"/>
</dbReference>
<dbReference type="CDD" id="cd01392">
    <property type="entry name" value="HTH_LacI"/>
    <property type="match status" value="1"/>
</dbReference>
<dbReference type="Gene3D" id="1.10.260.40">
    <property type="entry name" value="lambda repressor-like DNA-binding domains"/>
    <property type="match status" value="1"/>
</dbReference>
<dbReference type="OrthoDB" id="43195at2"/>
<evidence type="ECO:0000256" key="3">
    <source>
        <dbReference type="ARBA" id="ARBA00023163"/>
    </source>
</evidence>
<keyword evidence="3" id="KW-0804">Transcription</keyword>
<evidence type="ECO:0000256" key="1">
    <source>
        <dbReference type="ARBA" id="ARBA00023015"/>
    </source>
</evidence>
<dbReference type="InterPro" id="IPR010982">
    <property type="entry name" value="Lambda_DNA-bd_dom_sf"/>
</dbReference>
<name>A0A0R1U9H8_9LACO</name>
<evidence type="ECO:0000313" key="5">
    <source>
        <dbReference type="EMBL" id="KRL89953.1"/>
    </source>
</evidence>
<keyword evidence="1" id="KW-0805">Transcription regulation</keyword>
<dbReference type="AlphaFoldDB" id="A0A0R1U9H8"/>
<dbReference type="Gene3D" id="3.40.50.2300">
    <property type="match status" value="1"/>
</dbReference>
<evidence type="ECO:0000259" key="4">
    <source>
        <dbReference type="PROSITE" id="PS50932"/>
    </source>
</evidence>
<dbReference type="EMBL" id="AZFM01000016">
    <property type="protein sequence ID" value="KRL89953.1"/>
    <property type="molecule type" value="Genomic_DNA"/>
</dbReference>
<dbReference type="STRING" id="1423763.FC46_GL000450"/>
<dbReference type="SMART" id="SM00354">
    <property type="entry name" value="HTH_LACI"/>
    <property type="match status" value="1"/>
</dbReference>
<dbReference type="PROSITE" id="PS50932">
    <property type="entry name" value="HTH_LACI_2"/>
    <property type="match status" value="1"/>
</dbReference>
<dbReference type="Pfam" id="PF00356">
    <property type="entry name" value="LacI"/>
    <property type="match status" value="1"/>
</dbReference>
<organism evidence="5 6">
    <name type="scientific">Lactobacillus kalixensis DSM 16043</name>
    <dbReference type="NCBI Taxonomy" id="1423763"/>
    <lineage>
        <taxon>Bacteria</taxon>
        <taxon>Bacillati</taxon>
        <taxon>Bacillota</taxon>
        <taxon>Bacilli</taxon>
        <taxon>Lactobacillales</taxon>
        <taxon>Lactobacillaceae</taxon>
        <taxon>Lactobacillus</taxon>
    </lineage>
</organism>